<evidence type="ECO:0000256" key="1">
    <source>
        <dbReference type="ARBA" id="ARBA00022723"/>
    </source>
</evidence>
<evidence type="ECO:0000313" key="7">
    <source>
        <dbReference type="Proteomes" id="UP001217089"/>
    </source>
</evidence>
<dbReference type="PROSITE" id="PS51409">
    <property type="entry name" value="ARGINASE_2"/>
    <property type="match status" value="1"/>
</dbReference>
<dbReference type="PANTHER" id="PTHR43782:SF3">
    <property type="entry name" value="ARGINASE"/>
    <property type="match status" value="1"/>
</dbReference>
<sequence length="190" mass="21153">MPLSFLVKELESCLPTMPGFDNIKPCISAKDIAYIGLRDVDPGERYIIEQHDICCFSMQEVDKYGIKEVMERALQAVDPRGERMIHLSFDVDALDPTLTPCTGTPVHGGLSLREGSYIAEELANTGRLSVVDIAEVNPNLGNKLELDKTVSMTMEIIQRCFGHRRQGNYPKGYDIPRPGEKISTPTVKVN</sequence>
<dbReference type="Gene3D" id="3.40.800.10">
    <property type="entry name" value="Ureohydrolase domain"/>
    <property type="match status" value="1"/>
</dbReference>
<evidence type="ECO:0000256" key="4">
    <source>
        <dbReference type="PROSITE-ProRule" id="PRU00742"/>
    </source>
</evidence>
<dbReference type="Proteomes" id="UP001217089">
    <property type="component" value="Unassembled WGS sequence"/>
</dbReference>
<protein>
    <recommendedName>
        <fullName evidence="8">Arginase</fullName>
    </recommendedName>
</protein>
<proteinExistence type="inferred from homology"/>
<keyword evidence="2" id="KW-0378">Hydrolase</keyword>
<evidence type="ECO:0000313" key="6">
    <source>
        <dbReference type="EMBL" id="KAJ8308044.1"/>
    </source>
</evidence>
<comment type="similarity">
    <text evidence="4">Belongs to the arginase family.</text>
</comment>
<keyword evidence="1" id="KW-0479">Metal-binding</keyword>
<dbReference type="PRINTS" id="PR00116">
    <property type="entry name" value="ARGINASE"/>
</dbReference>
<dbReference type="EMBL" id="JARBDR010000657">
    <property type="protein sequence ID" value="KAJ8308044.1"/>
    <property type="molecule type" value="Genomic_DNA"/>
</dbReference>
<evidence type="ECO:0008006" key="8">
    <source>
        <dbReference type="Google" id="ProtNLM"/>
    </source>
</evidence>
<dbReference type="SUPFAM" id="SSF52768">
    <property type="entry name" value="Arginase/deacetylase"/>
    <property type="match status" value="1"/>
</dbReference>
<dbReference type="PANTHER" id="PTHR43782">
    <property type="entry name" value="ARGINASE"/>
    <property type="match status" value="1"/>
</dbReference>
<evidence type="ECO:0000256" key="5">
    <source>
        <dbReference type="SAM" id="MobiDB-lite"/>
    </source>
</evidence>
<dbReference type="Pfam" id="PF00491">
    <property type="entry name" value="Arginase"/>
    <property type="match status" value="1"/>
</dbReference>
<dbReference type="InterPro" id="IPR006035">
    <property type="entry name" value="Ureohydrolase"/>
</dbReference>
<keyword evidence="7" id="KW-1185">Reference proteome</keyword>
<accession>A0ABQ9ES56</accession>
<name>A0ABQ9ES56_TEGGR</name>
<reference evidence="6 7" key="1">
    <citation type="submission" date="2022-12" db="EMBL/GenBank/DDBJ databases">
        <title>Chromosome-level genome of Tegillarca granosa.</title>
        <authorList>
            <person name="Kim J."/>
        </authorList>
    </citation>
    <scope>NUCLEOTIDE SEQUENCE [LARGE SCALE GENOMIC DNA]</scope>
    <source>
        <strain evidence="6">Teg-2019</strain>
        <tissue evidence="6">Adductor muscle</tissue>
    </source>
</reference>
<evidence type="ECO:0000256" key="3">
    <source>
        <dbReference type="ARBA" id="ARBA00023211"/>
    </source>
</evidence>
<organism evidence="6 7">
    <name type="scientific">Tegillarca granosa</name>
    <name type="common">Malaysian cockle</name>
    <name type="synonym">Anadara granosa</name>
    <dbReference type="NCBI Taxonomy" id="220873"/>
    <lineage>
        <taxon>Eukaryota</taxon>
        <taxon>Metazoa</taxon>
        <taxon>Spiralia</taxon>
        <taxon>Lophotrochozoa</taxon>
        <taxon>Mollusca</taxon>
        <taxon>Bivalvia</taxon>
        <taxon>Autobranchia</taxon>
        <taxon>Pteriomorphia</taxon>
        <taxon>Arcoida</taxon>
        <taxon>Arcoidea</taxon>
        <taxon>Arcidae</taxon>
        <taxon>Tegillarca</taxon>
    </lineage>
</organism>
<evidence type="ECO:0000256" key="2">
    <source>
        <dbReference type="ARBA" id="ARBA00022801"/>
    </source>
</evidence>
<keyword evidence="3" id="KW-0464">Manganese</keyword>
<comment type="caution">
    <text evidence="6">The sequence shown here is derived from an EMBL/GenBank/DDBJ whole genome shotgun (WGS) entry which is preliminary data.</text>
</comment>
<feature type="region of interest" description="Disordered" evidence="5">
    <location>
        <begin position="168"/>
        <end position="190"/>
    </location>
</feature>
<gene>
    <name evidence="6" type="ORF">KUTeg_012918</name>
</gene>
<dbReference type="InterPro" id="IPR023696">
    <property type="entry name" value="Ureohydrolase_dom_sf"/>
</dbReference>